<accession>A0A109JZQ4</accession>
<evidence type="ECO:0000313" key="2">
    <source>
        <dbReference type="Proteomes" id="UP000057737"/>
    </source>
</evidence>
<keyword evidence="2" id="KW-1185">Reference proteome</keyword>
<protein>
    <recommendedName>
        <fullName evidence="3">DNA-binding protein</fullName>
    </recommendedName>
</protein>
<sequence>MKTFEFSIIASGLDANADGFEDRFYNAGCDDALIAFQKGHIILDFAREANTIAEAIASAVENVCAAGAHVDRIEPDPLVNLTDIAARTQLTRAAISNYAKGSRGKDFPSPVARVTSDAPLYDWAEVANWMAVNKKIPVEAAVSASVFQEANNAIQAGEIHLADRLKKREQEETVALEAA</sequence>
<name>A0A109JZQ4_9BRAD</name>
<reference evidence="1 2" key="1">
    <citation type="submission" date="2015-11" db="EMBL/GenBank/DDBJ databases">
        <title>Draft Genome Sequence of the Strain BR 10303 (Bradyrhizobium sp.) isolated from nodules of Centrolobium paraense.</title>
        <authorList>
            <person name="Zelli J.E."/>
            <person name="Simoes-Araujo J.L."/>
            <person name="Barauna A.C."/>
            <person name="Silva K."/>
        </authorList>
    </citation>
    <scope>NUCLEOTIDE SEQUENCE [LARGE SCALE GENOMIC DNA]</scope>
    <source>
        <strain evidence="1 2">BR 10303</strain>
    </source>
</reference>
<comment type="caution">
    <text evidence="1">The sequence shown here is derived from an EMBL/GenBank/DDBJ whole genome shotgun (WGS) entry which is preliminary data.</text>
</comment>
<dbReference type="RefSeq" id="WP_066503796.1">
    <property type="nucleotide sequence ID" value="NZ_LNCU01000039.1"/>
</dbReference>
<organism evidence="1 2">
    <name type="scientific">Bradyrhizobium macuxiense</name>
    <dbReference type="NCBI Taxonomy" id="1755647"/>
    <lineage>
        <taxon>Bacteria</taxon>
        <taxon>Pseudomonadati</taxon>
        <taxon>Pseudomonadota</taxon>
        <taxon>Alphaproteobacteria</taxon>
        <taxon>Hyphomicrobiales</taxon>
        <taxon>Nitrobacteraceae</taxon>
        <taxon>Bradyrhizobium</taxon>
    </lineage>
</organism>
<gene>
    <name evidence="1" type="ORF">AS156_35450</name>
</gene>
<evidence type="ECO:0000313" key="1">
    <source>
        <dbReference type="EMBL" id="KWV58118.1"/>
    </source>
</evidence>
<proteinExistence type="predicted"/>
<dbReference type="EMBL" id="LNCU01000039">
    <property type="protein sequence ID" value="KWV58118.1"/>
    <property type="molecule type" value="Genomic_DNA"/>
</dbReference>
<dbReference type="OrthoDB" id="1525365at2"/>
<dbReference type="Proteomes" id="UP000057737">
    <property type="component" value="Unassembled WGS sequence"/>
</dbReference>
<evidence type="ECO:0008006" key="3">
    <source>
        <dbReference type="Google" id="ProtNLM"/>
    </source>
</evidence>
<dbReference type="AlphaFoldDB" id="A0A109JZQ4"/>